<dbReference type="AlphaFoldDB" id="A0A4Q9HUN5"/>
<dbReference type="GO" id="GO:0046983">
    <property type="term" value="F:protein dimerization activity"/>
    <property type="evidence" value="ECO:0007669"/>
    <property type="project" value="InterPro"/>
</dbReference>
<evidence type="ECO:0000256" key="1">
    <source>
        <dbReference type="ARBA" id="ARBA00022679"/>
    </source>
</evidence>
<dbReference type="InterPro" id="IPR003018">
    <property type="entry name" value="GAF"/>
</dbReference>
<keyword evidence="2" id="KW-0418">Kinase</keyword>
<dbReference type="GO" id="GO:0000155">
    <property type="term" value="F:phosphorelay sensor kinase activity"/>
    <property type="evidence" value="ECO:0007669"/>
    <property type="project" value="InterPro"/>
</dbReference>
<dbReference type="PANTHER" id="PTHR24421:SF56">
    <property type="entry name" value="OXYGEN SENSOR HISTIDINE KINASE RESPONSE REGULATOR DOST"/>
    <property type="match status" value="1"/>
</dbReference>
<dbReference type="InterPro" id="IPR029016">
    <property type="entry name" value="GAF-like_dom_sf"/>
</dbReference>
<dbReference type="RefSeq" id="WP_131123860.1">
    <property type="nucleotide sequence ID" value="NZ_SIXH01000130.1"/>
</dbReference>
<dbReference type="PANTHER" id="PTHR24421">
    <property type="entry name" value="NITRATE/NITRITE SENSOR PROTEIN NARX-RELATED"/>
    <property type="match status" value="1"/>
</dbReference>
<comment type="caution">
    <text evidence="5">The sequence shown here is derived from an EMBL/GenBank/DDBJ whole genome shotgun (WGS) entry which is preliminary data.</text>
</comment>
<dbReference type="EMBL" id="SIXH01000130">
    <property type="protein sequence ID" value="TBO58575.1"/>
    <property type="molecule type" value="Genomic_DNA"/>
</dbReference>
<evidence type="ECO:0000313" key="5">
    <source>
        <dbReference type="EMBL" id="TBO58575.1"/>
    </source>
</evidence>
<dbReference type="SMART" id="SM00065">
    <property type="entry name" value="GAF"/>
    <property type="match status" value="2"/>
</dbReference>
<dbReference type="Gene3D" id="3.30.450.40">
    <property type="match status" value="2"/>
</dbReference>
<feature type="domain" description="GAF" evidence="4">
    <location>
        <begin position="231"/>
        <end position="378"/>
    </location>
</feature>
<dbReference type="SUPFAM" id="SSF55781">
    <property type="entry name" value="GAF domain-like"/>
    <property type="match status" value="2"/>
</dbReference>
<dbReference type="Gene3D" id="1.20.5.1930">
    <property type="match status" value="1"/>
</dbReference>
<dbReference type="Pfam" id="PF13185">
    <property type="entry name" value="GAF_2"/>
    <property type="match status" value="2"/>
</dbReference>
<evidence type="ECO:0000313" key="6">
    <source>
        <dbReference type="Proteomes" id="UP000292452"/>
    </source>
</evidence>
<dbReference type="Pfam" id="PF07730">
    <property type="entry name" value="HisKA_3"/>
    <property type="match status" value="1"/>
</dbReference>
<dbReference type="InterPro" id="IPR050482">
    <property type="entry name" value="Sensor_HK_TwoCompSys"/>
</dbReference>
<evidence type="ECO:0000259" key="4">
    <source>
        <dbReference type="SMART" id="SM00065"/>
    </source>
</evidence>
<keyword evidence="3" id="KW-0902">Two-component regulatory system</keyword>
<evidence type="ECO:0000256" key="3">
    <source>
        <dbReference type="ARBA" id="ARBA00023012"/>
    </source>
</evidence>
<dbReference type="Proteomes" id="UP000292452">
    <property type="component" value="Unassembled WGS sequence"/>
</dbReference>
<dbReference type="InterPro" id="IPR011712">
    <property type="entry name" value="Sig_transdc_His_kin_sub3_dim/P"/>
</dbReference>
<sequence length="572" mass="59696">MPQPPYAPDSTVPQGHPDATAELAERTAQSLRDLAGGPISRLPQLLEAMVAVGSDLNLRGVLDRITETAASLTGARYAAVGVLNEDGDGLADLISYGVSAADKELIGRIPDGHSGILGALLHGADAVRIADVRDDPRTSGRLPKGHPPIRSFLGVPIQVQGEIFGNLYLAEKPTGEFSAEDLHLVRVLATEAGIAMGNARMHSAARQRRRWIDGAASVTTALLAGPETCSTTENALTVVAEKGRELAEAATGAVLLPHAEGGMEIVAISTELPEAVRDEAHHGTIPAQSPVVQQIRAGLTAFSDDFAADPRSISPIARYYGPAMLLPLRSNGRVLGALALCRLSGDRRFSQSERTLATQFASQAALALVLADTHRDRERLAVFEDRDRIARDLHDLVIQRLFATGMMLESTARRAVTPEVREGVDRAVDELDATIQEIRTAIIALQQGPSEAPPGLRTRVLQQAGAATPALGTRPSVQFVGPVDARVGEASGHELVAALGEALADLAAAAPAARTRVEVLVDATATLPDGRAGVRLTVSCAAAGAEPGGAAAAEGPGVPGAPGAHLVWERPL</sequence>
<dbReference type="GO" id="GO:0016020">
    <property type="term" value="C:membrane"/>
    <property type="evidence" value="ECO:0007669"/>
    <property type="project" value="InterPro"/>
</dbReference>
<organism evidence="5 6">
    <name type="scientific">Streptomyces kasugaensis</name>
    <dbReference type="NCBI Taxonomy" id="1946"/>
    <lineage>
        <taxon>Bacteria</taxon>
        <taxon>Bacillati</taxon>
        <taxon>Actinomycetota</taxon>
        <taxon>Actinomycetes</taxon>
        <taxon>Kitasatosporales</taxon>
        <taxon>Streptomycetaceae</taxon>
        <taxon>Streptomyces</taxon>
    </lineage>
</organism>
<keyword evidence="1" id="KW-0808">Transferase</keyword>
<evidence type="ECO:0000256" key="2">
    <source>
        <dbReference type="ARBA" id="ARBA00022777"/>
    </source>
</evidence>
<feature type="domain" description="GAF" evidence="4">
    <location>
        <begin position="57"/>
        <end position="206"/>
    </location>
</feature>
<gene>
    <name evidence="5" type="ORF">EYS09_16710</name>
</gene>
<name>A0A4Q9HUN5_STRKA</name>
<keyword evidence="6" id="KW-1185">Reference proteome</keyword>
<proteinExistence type="predicted"/>
<accession>A0A4Q9HUN5</accession>
<reference evidence="5 6" key="1">
    <citation type="submission" date="2019-02" db="EMBL/GenBank/DDBJ databases">
        <title>Draft Genome Sequence of Streptomyces sp. AM-2504, identified by 16S rRNA comparative analysis as a Streptomyces Kasugaensis strain.</title>
        <authorList>
            <person name="Napolioni V."/>
            <person name="Giuliodori A.M."/>
            <person name="Spurio R."/>
            <person name="Fabbretti A."/>
        </authorList>
    </citation>
    <scope>NUCLEOTIDE SEQUENCE [LARGE SCALE GENOMIC DNA]</scope>
    <source>
        <strain evidence="5 6">AM-2504</strain>
    </source>
</reference>
<protein>
    <submittedName>
        <fullName evidence="5">GAF domain-containing protein</fullName>
    </submittedName>
</protein>